<name>Q72AH9_NITV2</name>
<dbReference type="STRING" id="882.DVU_2015"/>
<dbReference type="AlphaFoldDB" id="Q72AH9"/>
<protein>
    <submittedName>
        <fullName evidence="1">Uncharacterized protein</fullName>
    </submittedName>
</protein>
<dbReference type="Proteomes" id="UP000002194">
    <property type="component" value="Chromosome"/>
</dbReference>
<dbReference type="EnsemblBacteria" id="AAS96490">
    <property type="protein sequence ID" value="AAS96490"/>
    <property type="gene ID" value="DVU_2015"/>
</dbReference>
<dbReference type="PaxDb" id="882-DVU_2015"/>
<proteinExistence type="predicted"/>
<gene>
    <name evidence="1" type="ordered locus">DVU_2015</name>
</gene>
<dbReference type="EMBL" id="AE017285">
    <property type="protein sequence ID" value="AAS96490.1"/>
    <property type="molecule type" value="Genomic_DNA"/>
</dbReference>
<sequence>MIITIRMTHSICIHRSAYANRYLGLVFGKFFFHYTPNFFSQK</sequence>
<evidence type="ECO:0000313" key="1">
    <source>
        <dbReference type="EMBL" id="AAS96490.1"/>
    </source>
</evidence>
<organism evidence="1 2">
    <name type="scientific">Nitratidesulfovibrio vulgaris (strain ATCC 29579 / DSM 644 / CCUG 34227 / NCIMB 8303 / VKM B-1760 / Hildenborough)</name>
    <name type="common">Desulfovibrio vulgaris</name>
    <dbReference type="NCBI Taxonomy" id="882"/>
    <lineage>
        <taxon>Bacteria</taxon>
        <taxon>Pseudomonadati</taxon>
        <taxon>Thermodesulfobacteriota</taxon>
        <taxon>Desulfovibrionia</taxon>
        <taxon>Desulfovibrionales</taxon>
        <taxon>Desulfovibrionaceae</taxon>
        <taxon>Nitratidesulfovibrio</taxon>
    </lineage>
</organism>
<dbReference type="KEGG" id="dvu:DVU_2015"/>
<dbReference type="HOGENOM" id="CLU_3250578_0_0_7"/>
<accession>Q72AH9</accession>
<reference evidence="1 2" key="1">
    <citation type="journal article" date="2004" name="Nat. Biotechnol.">
        <title>The genome sequence of the anaerobic, sulfate-reducing bacterium Desulfovibrio vulgaris Hildenborough.</title>
        <authorList>
            <person name="Heidelberg J.F."/>
            <person name="Seshadri R."/>
            <person name="Haveman S.A."/>
            <person name="Hemme C.L."/>
            <person name="Paulsen I.T."/>
            <person name="Kolonay J.F."/>
            <person name="Eisen J.A."/>
            <person name="Ward N."/>
            <person name="Methe B."/>
            <person name="Brinkac L.M."/>
            <person name="Daugherty S.C."/>
            <person name="Deboy R.T."/>
            <person name="Dodson R.J."/>
            <person name="Durkin A.S."/>
            <person name="Madupu R."/>
            <person name="Nelson W.C."/>
            <person name="Sullivan S.A."/>
            <person name="Fouts D."/>
            <person name="Haft D.H."/>
            <person name="Selengut J."/>
            <person name="Peterson J.D."/>
            <person name="Davidsen T.M."/>
            <person name="Zafar N."/>
            <person name="Zhou L."/>
            <person name="Radune D."/>
            <person name="Dimitrov G."/>
            <person name="Hance M."/>
            <person name="Tran K."/>
            <person name="Khouri H."/>
            <person name="Gill J."/>
            <person name="Utterback T.R."/>
            <person name="Feldblyum T.V."/>
            <person name="Wall J.D."/>
            <person name="Voordouw G."/>
            <person name="Fraser C.M."/>
        </authorList>
    </citation>
    <scope>NUCLEOTIDE SEQUENCE [LARGE SCALE GENOMIC DNA]</scope>
    <source>
        <strain evidence="2">ATCC 29579 / DSM 644 / NCIMB 8303 / VKM B-1760 / Hildenborough</strain>
    </source>
</reference>
<evidence type="ECO:0000313" key="2">
    <source>
        <dbReference type="Proteomes" id="UP000002194"/>
    </source>
</evidence>
<keyword evidence="2" id="KW-1185">Reference proteome</keyword>